<evidence type="ECO:0008006" key="4">
    <source>
        <dbReference type="Google" id="ProtNLM"/>
    </source>
</evidence>
<evidence type="ECO:0000256" key="1">
    <source>
        <dbReference type="SAM" id="MobiDB-lite"/>
    </source>
</evidence>
<dbReference type="STRING" id="302167.GCA_900166595_02869"/>
<feature type="region of interest" description="Disordered" evidence="1">
    <location>
        <begin position="210"/>
        <end position="272"/>
    </location>
</feature>
<evidence type="ECO:0000313" key="2">
    <source>
        <dbReference type="EMBL" id="AUJ23141.1"/>
    </source>
</evidence>
<dbReference type="RefSeq" id="WP_206193289.1">
    <property type="nucleotide sequence ID" value="NZ_CP018622.1"/>
</dbReference>
<dbReference type="EMBL" id="CP018622">
    <property type="protein sequence ID" value="AUJ23141.1"/>
    <property type="molecule type" value="Genomic_DNA"/>
</dbReference>
<feature type="compositionally biased region" description="Low complexity" evidence="1">
    <location>
        <begin position="237"/>
        <end position="256"/>
    </location>
</feature>
<dbReference type="Pfam" id="PF10991">
    <property type="entry name" value="Enc34_ssDNA-bd"/>
    <property type="match status" value="1"/>
</dbReference>
<evidence type="ECO:0000313" key="3">
    <source>
        <dbReference type="Proteomes" id="UP000234237"/>
    </source>
</evidence>
<feature type="compositionally biased region" description="Low complexity" evidence="1">
    <location>
        <begin position="211"/>
        <end position="228"/>
    </location>
</feature>
<dbReference type="SUPFAM" id="SSF50249">
    <property type="entry name" value="Nucleic acid-binding proteins"/>
    <property type="match status" value="1"/>
</dbReference>
<accession>A0A2K9IZG5</accession>
<organism evidence="2 3">
    <name type="scientific">Virgibacillus dokdonensis</name>
    <dbReference type="NCBI Taxonomy" id="302167"/>
    <lineage>
        <taxon>Bacteria</taxon>
        <taxon>Bacillati</taxon>
        <taxon>Bacillota</taxon>
        <taxon>Bacilli</taxon>
        <taxon>Bacillales</taxon>
        <taxon>Bacillaceae</taxon>
        <taxon>Virgibacillus</taxon>
    </lineage>
</organism>
<dbReference type="InterPro" id="IPR022595">
    <property type="entry name" value="Enc34_ssDNA-bd"/>
</dbReference>
<dbReference type="AlphaFoldDB" id="A0A2K9IZG5"/>
<name>A0A2K9IZG5_9BACI</name>
<reference evidence="3" key="1">
    <citation type="submission" date="2016-11" db="EMBL/GenBank/DDBJ databases">
        <title>Complete genome sequence of Virgibacillus pantothenticus 21D, a halophilic bacterium isolated from the deep hypersaline anoxic basin Discovery in the Mediterranean Sea.</title>
        <authorList>
            <person name="Zeaiter Z."/>
            <person name="Booth J.M."/>
            <person name="Prosdocimi E.M."/>
            <person name="Mapelli F."/>
            <person name="Fusi M."/>
            <person name="Daffonchio D."/>
            <person name="Borin S."/>
            <person name="Crotti E."/>
        </authorList>
    </citation>
    <scope>NUCLEOTIDE SEQUENCE [LARGE SCALE GENOMIC DNA]</scope>
    <source>
        <strain evidence="3">21D</strain>
    </source>
</reference>
<proteinExistence type="predicted"/>
<dbReference type="Gene3D" id="2.40.50.140">
    <property type="entry name" value="Nucleic acid-binding proteins"/>
    <property type="match status" value="1"/>
</dbReference>
<protein>
    <recommendedName>
        <fullName evidence="4">DUF2815 domain-containing protein</fullName>
    </recommendedName>
</protein>
<dbReference type="Proteomes" id="UP000234237">
    <property type="component" value="Chromosome"/>
</dbReference>
<dbReference type="KEGG" id="vpn:A21D_00025"/>
<dbReference type="InterPro" id="IPR012340">
    <property type="entry name" value="NA-bd_OB-fold"/>
</dbReference>
<sequence length="272" mass="29812">MDNMEVYYASEADDYYREEFIQRRNENMTNQNTRIVSGEVRFSFVNLLKPRENQYGGEPKYSATILLPKSDIVTKQKIDAAIEAAKAKGKAEKWNGVVPPNVAIPIHDGDGVKPSDGMPFGPECKGHWVFTASTGVDYPPKIVGPDLSPIMDATEVYSGMYGKIALNFSPYAFAGKKGVGVYISTNVQKTRDGEPLGASAPAADEDFAPVQPQQQPMQQQPMQNQGNPWAGNPMGGQQYQQQPPVQQQSPMQQQQQIDPITGQPVNGGVYGI</sequence>
<gene>
    <name evidence="2" type="ORF">A21D_00025</name>
</gene>